<reference evidence="2 3" key="1">
    <citation type="submission" date="2019-09" db="EMBL/GenBank/DDBJ databases">
        <title>YIM 132180 draft genome.</title>
        <authorList>
            <person name="Zhang K."/>
        </authorList>
    </citation>
    <scope>NUCLEOTIDE SEQUENCE [LARGE SCALE GENOMIC DNA]</scope>
    <source>
        <strain evidence="2 3">YIM 132180</strain>
    </source>
</reference>
<evidence type="ECO:0000313" key="2">
    <source>
        <dbReference type="EMBL" id="KAB0679882.1"/>
    </source>
</evidence>
<organism evidence="2 3">
    <name type="scientific">Plantimonas leprariae</name>
    <dbReference type="NCBI Taxonomy" id="2615207"/>
    <lineage>
        <taxon>Bacteria</taxon>
        <taxon>Pseudomonadati</taxon>
        <taxon>Pseudomonadota</taxon>
        <taxon>Alphaproteobacteria</taxon>
        <taxon>Hyphomicrobiales</taxon>
        <taxon>Aurantimonadaceae</taxon>
        <taxon>Plantimonas</taxon>
    </lineage>
</organism>
<dbReference type="AlphaFoldDB" id="A0A7V7PPH2"/>
<name>A0A7V7PPH2_9HYPH</name>
<gene>
    <name evidence="2" type="ORF">F6X38_11705</name>
</gene>
<dbReference type="RefSeq" id="WP_150970001.1">
    <property type="nucleotide sequence ID" value="NZ_VZDO01000008.1"/>
</dbReference>
<comment type="caution">
    <text evidence="2">The sequence shown here is derived from an EMBL/GenBank/DDBJ whole genome shotgun (WGS) entry which is preliminary data.</text>
</comment>
<keyword evidence="1" id="KW-0812">Transmembrane</keyword>
<accession>A0A7V7PPH2</accession>
<dbReference type="EMBL" id="VZDO01000008">
    <property type="protein sequence ID" value="KAB0679882.1"/>
    <property type="molecule type" value="Genomic_DNA"/>
</dbReference>
<sequence length="176" mass="18579">MSLIRRRSANPTEFGQVLADVTRDAPRMPRPDRLRPLAGPTLMDKLFMGALCTASVSFCVFAVVTSVNDPDYFSRKLIASFQRANVDPIVTGTVAAPAADVALPVPAIVRHKEPSPSDYQIVMVYGDEAILATDDELLRAKVGTVLPGLGAITAIVPNATGGTVSAEKAVLTSGTK</sequence>
<evidence type="ECO:0000313" key="3">
    <source>
        <dbReference type="Proteomes" id="UP000432089"/>
    </source>
</evidence>
<protein>
    <submittedName>
        <fullName evidence="2">Uncharacterized protein</fullName>
    </submittedName>
</protein>
<evidence type="ECO:0000256" key="1">
    <source>
        <dbReference type="SAM" id="Phobius"/>
    </source>
</evidence>
<keyword evidence="3" id="KW-1185">Reference proteome</keyword>
<keyword evidence="1" id="KW-1133">Transmembrane helix</keyword>
<dbReference type="Proteomes" id="UP000432089">
    <property type="component" value="Unassembled WGS sequence"/>
</dbReference>
<proteinExistence type="predicted"/>
<feature type="transmembrane region" description="Helical" evidence="1">
    <location>
        <begin position="46"/>
        <end position="67"/>
    </location>
</feature>
<keyword evidence="1" id="KW-0472">Membrane</keyword>